<evidence type="ECO:0000256" key="4">
    <source>
        <dbReference type="ARBA" id="ARBA00004496"/>
    </source>
</evidence>
<evidence type="ECO:0000256" key="2">
    <source>
        <dbReference type="ARBA" id="ARBA00001946"/>
    </source>
</evidence>
<dbReference type="InterPro" id="IPR022898">
    <property type="entry name" value="RNase_HII"/>
</dbReference>
<dbReference type="InterPro" id="IPR024567">
    <property type="entry name" value="RNase_HII/HIII_dom"/>
</dbReference>
<dbReference type="CDD" id="cd07182">
    <property type="entry name" value="RNase_HII_bacteria_HII_like"/>
    <property type="match status" value="1"/>
</dbReference>
<evidence type="ECO:0000256" key="3">
    <source>
        <dbReference type="ARBA" id="ARBA00004065"/>
    </source>
</evidence>
<evidence type="ECO:0000256" key="8">
    <source>
        <dbReference type="ARBA" id="ARBA00022723"/>
    </source>
</evidence>
<comment type="catalytic activity">
    <reaction evidence="1 12 13">
        <text>Endonucleolytic cleavage to 5'-phosphomonoester.</text>
        <dbReference type="EC" id="3.1.26.4"/>
    </reaction>
</comment>
<reference evidence="15" key="1">
    <citation type="submission" date="2020-04" db="EMBL/GenBank/DDBJ databases">
        <authorList>
            <person name="Zhang T."/>
        </authorList>
    </citation>
    <scope>NUCLEOTIDE SEQUENCE</scope>
    <source>
        <strain evidence="15">HKST-UBA10</strain>
    </source>
</reference>
<sequence length="205" mass="23194">MDLSQVELDKLSKNPYLVGIDEAGRGPWAGPVVVCAFLVTPSLKLVEGINDSKKISSKKREKLFEYLTQDPDIYSVGIIENTIIDKVGILRATKRAISLAYEKFQDLDANVIIDGKFGRKNTEKVIFENHADSLYYSVACASIIAKVTRDNMMIDFSKTYPEYCFEKHKGYGTKLHQEMLVKHGVCKIHRLSYKPVAKIAKDFRP</sequence>
<dbReference type="Pfam" id="PF01351">
    <property type="entry name" value="RNase_HII"/>
    <property type="match status" value="1"/>
</dbReference>
<keyword evidence="10 12" id="KW-0378">Hydrolase</keyword>
<dbReference type="AlphaFoldDB" id="A0A955RIC5"/>
<gene>
    <name evidence="15" type="ORF">KC660_04005</name>
</gene>
<feature type="binding site" evidence="12">
    <location>
        <position position="114"/>
    </location>
    <ligand>
        <name>a divalent metal cation</name>
        <dbReference type="ChEBI" id="CHEBI:60240"/>
    </ligand>
</feature>
<dbReference type="SUPFAM" id="SSF53098">
    <property type="entry name" value="Ribonuclease H-like"/>
    <property type="match status" value="1"/>
</dbReference>
<dbReference type="InterPro" id="IPR012337">
    <property type="entry name" value="RNaseH-like_sf"/>
</dbReference>
<evidence type="ECO:0000256" key="13">
    <source>
        <dbReference type="RuleBase" id="RU003515"/>
    </source>
</evidence>
<feature type="binding site" evidence="12">
    <location>
        <position position="21"/>
    </location>
    <ligand>
        <name>a divalent metal cation</name>
        <dbReference type="ChEBI" id="CHEBI:60240"/>
    </ligand>
</feature>
<comment type="function">
    <text evidence="3 13">Endonuclease that specifically degrades the RNA of RNA-DNA hybrids.</text>
</comment>
<evidence type="ECO:0000259" key="14">
    <source>
        <dbReference type="PROSITE" id="PS51975"/>
    </source>
</evidence>
<dbReference type="InterPro" id="IPR036397">
    <property type="entry name" value="RNaseH_sf"/>
</dbReference>
<keyword evidence="7 12" id="KW-0540">Nuclease</keyword>
<dbReference type="Gene3D" id="3.30.420.10">
    <property type="entry name" value="Ribonuclease H-like superfamily/Ribonuclease H"/>
    <property type="match status" value="1"/>
</dbReference>
<dbReference type="GO" id="GO:0032299">
    <property type="term" value="C:ribonuclease H2 complex"/>
    <property type="evidence" value="ECO:0007669"/>
    <property type="project" value="TreeGrafter"/>
</dbReference>
<proteinExistence type="inferred from homology"/>
<reference evidence="15" key="2">
    <citation type="journal article" date="2021" name="Microbiome">
        <title>Successional dynamics and alternative stable states in a saline activated sludge microbial community over 9 years.</title>
        <authorList>
            <person name="Wang Y."/>
            <person name="Ye J."/>
            <person name="Ju F."/>
            <person name="Liu L."/>
            <person name="Boyd J.A."/>
            <person name="Deng Y."/>
            <person name="Parks D.H."/>
            <person name="Jiang X."/>
            <person name="Yin X."/>
            <person name="Woodcroft B.J."/>
            <person name="Tyson G.W."/>
            <person name="Hugenholtz P."/>
            <person name="Polz M.F."/>
            <person name="Zhang T."/>
        </authorList>
    </citation>
    <scope>NUCLEOTIDE SEQUENCE</scope>
    <source>
        <strain evidence="15">HKST-UBA10</strain>
    </source>
</reference>
<comment type="cofactor">
    <cofactor evidence="2">
        <name>Mg(2+)</name>
        <dbReference type="ChEBI" id="CHEBI:18420"/>
    </cofactor>
</comment>
<comment type="cofactor">
    <cofactor evidence="12">
        <name>Mn(2+)</name>
        <dbReference type="ChEBI" id="CHEBI:29035"/>
    </cofactor>
    <cofactor evidence="12">
        <name>Mg(2+)</name>
        <dbReference type="ChEBI" id="CHEBI:18420"/>
    </cofactor>
    <text evidence="12">Manganese or magnesium. Binds 1 divalent metal ion per monomer in the absence of substrate. May bind a second metal ion after substrate binding.</text>
</comment>
<comment type="similarity">
    <text evidence="5 13">Belongs to the RNase HII family.</text>
</comment>
<dbReference type="GO" id="GO:0043137">
    <property type="term" value="P:DNA replication, removal of RNA primer"/>
    <property type="evidence" value="ECO:0007669"/>
    <property type="project" value="TreeGrafter"/>
</dbReference>
<dbReference type="GO" id="GO:0003723">
    <property type="term" value="F:RNA binding"/>
    <property type="evidence" value="ECO:0007669"/>
    <property type="project" value="UniProtKB-UniRule"/>
</dbReference>
<comment type="caution">
    <text evidence="15">The sequence shown here is derived from an EMBL/GenBank/DDBJ whole genome shotgun (WGS) entry which is preliminary data.</text>
</comment>
<dbReference type="EMBL" id="JAGQLG010000161">
    <property type="protein sequence ID" value="MCA9382543.1"/>
    <property type="molecule type" value="Genomic_DNA"/>
</dbReference>
<dbReference type="GO" id="GO:0046872">
    <property type="term" value="F:metal ion binding"/>
    <property type="evidence" value="ECO:0007669"/>
    <property type="project" value="UniProtKB-KW"/>
</dbReference>
<dbReference type="NCBIfam" id="NF000595">
    <property type="entry name" value="PRK00015.1-3"/>
    <property type="match status" value="1"/>
</dbReference>
<dbReference type="PANTHER" id="PTHR10954:SF18">
    <property type="entry name" value="RIBONUCLEASE HII"/>
    <property type="match status" value="1"/>
</dbReference>
<evidence type="ECO:0000256" key="7">
    <source>
        <dbReference type="ARBA" id="ARBA00022722"/>
    </source>
</evidence>
<keyword evidence="6" id="KW-0963">Cytoplasm</keyword>
<feature type="domain" description="RNase H type-2" evidence="14">
    <location>
        <begin position="15"/>
        <end position="205"/>
    </location>
</feature>
<dbReference type="PANTHER" id="PTHR10954">
    <property type="entry name" value="RIBONUCLEASE H2 SUBUNIT A"/>
    <property type="match status" value="1"/>
</dbReference>
<dbReference type="GO" id="GO:0005737">
    <property type="term" value="C:cytoplasm"/>
    <property type="evidence" value="ECO:0007669"/>
    <property type="project" value="UniProtKB-SubCell"/>
</dbReference>
<keyword evidence="9 12" id="KW-0255">Endonuclease</keyword>
<dbReference type="Proteomes" id="UP000782843">
    <property type="component" value="Unassembled WGS sequence"/>
</dbReference>
<evidence type="ECO:0000256" key="11">
    <source>
        <dbReference type="ARBA" id="ARBA00023211"/>
    </source>
</evidence>
<evidence type="ECO:0000256" key="1">
    <source>
        <dbReference type="ARBA" id="ARBA00000077"/>
    </source>
</evidence>
<dbReference type="PROSITE" id="PS51975">
    <property type="entry name" value="RNASE_H_2"/>
    <property type="match status" value="1"/>
</dbReference>
<dbReference type="GO" id="GO:0006298">
    <property type="term" value="P:mismatch repair"/>
    <property type="evidence" value="ECO:0007669"/>
    <property type="project" value="TreeGrafter"/>
</dbReference>
<evidence type="ECO:0000256" key="5">
    <source>
        <dbReference type="ARBA" id="ARBA00007383"/>
    </source>
</evidence>
<keyword evidence="11" id="KW-0464">Manganese</keyword>
<accession>A0A955RIC5</accession>
<feature type="binding site" evidence="12">
    <location>
        <position position="22"/>
    </location>
    <ligand>
        <name>a divalent metal cation</name>
        <dbReference type="ChEBI" id="CHEBI:60240"/>
    </ligand>
</feature>
<protein>
    <recommendedName>
        <fullName evidence="13">Ribonuclease</fullName>
        <ecNumber evidence="13">3.1.26.4</ecNumber>
    </recommendedName>
</protein>
<dbReference type="GO" id="GO:0004523">
    <property type="term" value="F:RNA-DNA hybrid ribonuclease activity"/>
    <property type="evidence" value="ECO:0007669"/>
    <property type="project" value="UniProtKB-UniRule"/>
</dbReference>
<organism evidence="15 16">
    <name type="scientific">Candidatus Dojkabacteria bacterium</name>
    <dbReference type="NCBI Taxonomy" id="2099670"/>
    <lineage>
        <taxon>Bacteria</taxon>
        <taxon>Candidatus Dojkabacteria</taxon>
    </lineage>
</organism>
<evidence type="ECO:0000256" key="12">
    <source>
        <dbReference type="PROSITE-ProRule" id="PRU01319"/>
    </source>
</evidence>
<keyword evidence="8 12" id="KW-0479">Metal-binding</keyword>
<evidence type="ECO:0000256" key="10">
    <source>
        <dbReference type="ARBA" id="ARBA00022801"/>
    </source>
</evidence>
<comment type="subcellular location">
    <subcellularLocation>
        <location evidence="4">Cytoplasm</location>
    </subcellularLocation>
</comment>
<evidence type="ECO:0000256" key="6">
    <source>
        <dbReference type="ARBA" id="ARBA00022490"/>
    </source>
</evidence>
<name>A0A955RIC5_9BACT</name>
<evidence type="ECO:0000256" key="9">
    <source>
        <dbReference type="ARBA" id="ARBA00022759"/>
    </source>
</evidence>
<dbReference type="EC" id="3.1.26.4" evidence="13"/>
<evidence type="ECO:0000313" key="16">
    <source>
        <dbReference type="Proteomes" id="UP000782843"/>
    </source>
</evidence>
<dbReference type="InterPro" id="IPR001352">
    <property type="entry name" value="RNase_HII/HIII"/>
</dbReference>
<evidence type="ECO:0000313" key="15">
    <source>
        <dbReference type="EMBL" id="MCA9382543.1"/>
    </source>
</evidence>